<dbReference type="AlphaFoldDB" id="A0A5M6IPQ3"/>
<dbReference type="InterPro" id="IPR050259">
    <property type="entry name" value="SDR"/>
</dbReference>
<dbReference type="GO" id="GO:0032787">
    <property type="term" value="P:monocarboxylic acid metabolic process"/>
    <property type="evidence" value="ECO:0007669"/>
    <property type="project" value="UniProtKB-ARBA"/>
</dbReference>
<dbReference type="OrthoDB" id="9804774at2"/>
<dbReference type="Gene3D" id="3.40.50.720">
    <property type="entry name" value="NAD(P)-binding Rossmann-like Domain"/>
    <property type="match status" value="1"/>
</dbReference>
<feature type="domain" description="Ketoreductase" evidence="2">
    <location>
        <begin position="2"/>
        <end position="164"/>
    </location>
</feature>
<dbReference type="EMBL" id="VWPK01000035">
    <property type="protein sequence ID" value="KAA5610263.1"/>
    <property type="molecule type" value="Genomic_DNA"/>
</dbReference>
<dbReference type="PANTHER" id="PTHR42879:SF2">
    <property type="entry name" value="3-OXOACYL-[ACYL-CARRIER-PROTEIN] REDUCTASE FABG"/>
    <property type="match status" value="1"/>
</dbReference>
<evidence type="ECO:0000256" key="1">
    <source>
        <dbReference type="ARBA" id="ARBA00006484"/>
    </source>
</evidence>
<sequence>MRVAVVTGGSRGIGRAIALRLAAEGARVIAASRRPDPPEGVEGAALDVTDAAAVDRFFAGLGRVDVLVNNAGLAGANALDDAALWHAIIATNLHGTYHCARAALARMPDGGGRIVTIASVLGLRGVADQTAYCAAKHAVIGFTRALALAVAGRGITVNAVCPGWVATGMAERRWQELGLTPAQAAAGVPRGRITSPEEVAEAVAFLAGPGAAAITGQALPIDGGGLALP</sequence>
<keyword evidence="4" id="KW-1185">Reference proteome</keyword>
<dbReference type="Proteomes" id="UP000325255">
    <property type="component" value="Unassembled WGS sequence"/>
</dbReference>
<gene>
    <name evidence="3" type="ORF">F1189_19985</name>
</gene>
<dbReference type="InterPro" id="IPR002347">
    <property type="entry name" value="SDR_fam"/>
</dbReference>
<name>A0A5M6IPQ3_9PROT</name>
<dbReference type="PRINTS" id="PR00081">
    <property type="entry name" value="GDHRDH"/>
</dbReference>
<comment type="similarity">
    <text evidence="1">Belongs to the short-chain dehydrogenases/reductases (SDR) family.</text>
</comment>
<dbReference type="PROSITE" id="PS00061">
    <property type="entry name" value="ADH_SHORT"/>
    <property type="match status" value="1"/>
</dbReference>
<comment type="caution">
    <text evidence="3">The sequence shown here is derived from an EMBL/GenBank/DDBJ whole genome shotgun (WGS) entry which is preliminary data.</text>
</comment>
<dbReference type="SUPFAM" id="SSF51735">
    <property type="entry name" value="NAD(P)-binding Rossmann-fold domains"/>
    <property type="match status" value="1"/>
</dbReference>
<dbReference type="PANTHER" id="PTHR42879">
    <property type="entry name" value="3-OXOACYL-(ACYL-CARRIER-PROTEIN) REDUCTASE"/>
    <property type="match status" value="1"/>
</dbReference>
<protein>
    <submittedName>
        <fullName evidence="3">SDR family oxidoreductase</fullName>
    </submittedName>
</protein>
<dbReference type="FunFam" id="3.40.50.720:FF:000084">
    <property type="entry name" value="Short-chain dehydrogenase reductase"/>
    <property type="match status" value="1"/>
</dbReference>
<dbReference type="RefSeq" id="WP_150042640.1">
    <property type="nucleotide sequence ID" value="NZ_OW485601.1"/>
</dbReference>
<proteinExistence type="inferred from homology"/>
<reference evidence="3 4" key="1">
    <citation type="submission" date="2019-09" db="EMBL/GenBank/DDBJ databases">
        <title>Genome sequence of Rhodovastum atsumiense, a diverse member of the Acetobacteraceae family of non-sulfur purple photosynthetic bacteria.</title>
        <authorList>
            <person name="Meyer T."/>
            <person name="Kyndt J."/>
        </authorList>
    </citation>
    <scope>NUCLEOTIDE SEQUENCE [LARGE SCALE GENOMIC DNA]</scope>
    <source>
        <strain evidence="3 4">DSM 21279</strain>
    </source>
</reference>
<evidence type="ECO:0000313" key="4">
    <source>
        <dbReference type="Proteomes" id="UP000325255"/>
    </source>
</evidence>
<dbReference type="PRINTS" id="PR00080">
    <property type="entry name" value="SDRFAMILY"/>
</dbReference>
<dbReference type="InterPro" id="IPR057326">
    <property type="entry name" value="KR_dom"/>
</dbReference>
<organism evidence="3 4">
    <name type="scientific">Rhodovastum atsumiense</name>
    <dbReference type="NCBI Taxonomy" id="504468"/>
    <lineage>
        <taxon>Bacteria</taxon>
        <taxon>Pseudomonadati</taxon>
        <taxon>Pseudomonadota</taxon>
        <taxon>Alphaproteobacteria</taxon>
        <taxon>Acetobacterales</taxon>
        <taxon>Acetobacteraceae</taxon>
        <taxon>Rhodovastum</taxon>
    </lineage>
</organism>
<evidence type="ECO:0000313" key="3">
    <source>
        <dbReference type="EMBL" id="KAA5610263.1"/>
    </source>
</evidence>
<dbReference type="InterPro" id="IPR036291">
    <property type="entry name" value="NAD(P)-bd_dom_sf"/>
</dbReference>
<dbReference type="Pfam" id="PF13561">
    <property type="entry name" value="adh_short_C2"/>
    <property type="match status" value="1"/>
</dbReference>
<dbReference type="InterPro" id="IPR020904">
    <property type="entry name" value="Sc_DH/Rdtase_CS"/>
</dbReference>
<evidence type="ECO:0000259" key="2">
    <source>
        <dbReference type="SMART" id="SM00822"/>
    </source>
</evidence>
<accession>A0A5M6IPQ3</accession>
<dbReference type="SMART" id="SM00822">
    <property type="entry name" value="PKS_KR"/>
    <property type="match status" value="1"/>
</dbReference>